<dbReference type="Proteomes" id="UP000697472">
    <property type="component" value="Unassembled WGS sequence"/>
</dbReference>
<protein>
    <recommendedName>
        <fullName evidence="3">LXG domain-containing protein</fullName>
    </recommendedName>
</protein>
<reference evidence="4 5" key="1">
    <citation type="submission" date="2021-01" db="EMBL/GenBank/DDBJ databases">
        <title>Genomic Encyclopedia of Type Strains, Phase IV (KMG-IV): sequencing the most valuable type-strain genomes for metagenomic binning, comparative biology and taxonomic classification.</title>
        <authorList>
            <person name="Goeker M."/>
        </authorList>
    </citation>
    <scope>NUCLEOTIDE SEQUENCE [LARGE SCALE GENOMIC DNA]</scope>
    <source>
        <strain evidence="4 5">DSM 27382</strain>
    </source>
</reference>
<evidence type="ECO:0000313" key="5">
    <source>
        <dbReference type="Proteomes" id="UP000697472"/>
    </source>
</evidence>
<accession>A0ABS2PT44</accession>
<proteinExistence type="inferred from homology"/>
<dbReference type="PROSITE" id="PS51756">
    <property type="entry name" value="LXG"/>
    <property type="match status" value="1"/>
</dbReference>
<evidence type="ECO:0000256" key="2">
    <source>
        <dbReference type="SAM" id="MobiDB-lite"/>
    </source>
</evidence>
<feature type="region of interest" description="Disordered" evidence="2">
    <location>
        <begin position="295"/>
        <end position="326"/>
    </location>
</feature>
<dbReference type="EMBL" id="JAFBEH010000027">
    <property type="protein sequence ID" value="MBM7643056.1"/>
    <property type="molecule type" value="Genomic_DNA"/>
</dbReference>
<dbReference type="InterPro" id="IPR006829">
    <property type="entry name" value="LXG_dom"/>
</dbReference>
<keyword evidence="5" id="KW-1185">Reference proteome</keyword>
<evidence type="ECO:0000256" key="1">
    <source>
        <dbReference type="ARBA" id="ARBA00034117"/>
    </source>
</evidence>
<gene>
    <name evidence="4" type="ORF">JOC28_001357</name>
</gene>
<sequence>MVKVDAGGLSAMGSSVSTASNSRSQALNQALSSFAQFAGASDLKGKAYDSAKNYQASVLTPLLQGLIIYTEAVGSAASTLSSTYASLCGGESLDSDQLEAEINSKQASVITAQNLVRTLSKDENVTAATRKQASDYASSLQSDLNKTREKLRKLNEFDRQSSTIVSNISALEGALKSGTAQVVADFNGFCATTGFRSYQSSDLPWATELKDTWKKRQVVMEALKTQEDMTEEEAKAITDYYGVTGEYEKEIIFYDNYFGYGKSKISVSASTDSDVAIKFDKGVFSGIGLGESASISKDGSTEGTLKGSALSSDSLTPSSTGKVGPEEAGISFTLEKDNTSLTMGYKYVNGVMASYASKKTTVNNAVEVSTDKEVKTDVSVETEYGKYQRNNDDGSYYDLAGATVNVVSGVVSSGVETAKEVGTFVWDNIGTIAVGTVIIGGTALAAIYLSPYIAVGWLVSSAVATFSVNSGENDGEK</sequence>
<feature type="domain" description="LXG" evidence="3">
    <location>
        <begin position="1"/>
        <end position="226"/>
    </location>
</feature>
<name>A0ABS2PT44_9STRE</name>
<evidence type="ECO:0000259" key="3">
    <source>
        <dbReference type="PROSITE" id="PS51756"/>
    </source>
</evidence>
<dbReference type="RefSeq" id="WP_205009930.1">
    <property type="nucleotide sequence ID" value="NZ_JAFBEH010000027.1"/>
</dbReference>
<comment type="caution">
    <text evidence="4">The sequence shown here is derived from an EMBL/GenBank/DDBJ whole genome shotgun (WGS) entry which is preliminary data.</text>
</comment>
<feature type="compositionally biased region" description="Low complexity" evidence="2">
    <location>
        <begin position="308"/>
        <end position="320"/>
    </location>
</feature>
<comment type="similarity">
    <text evidence="1">In the N-terminal section; belongs to the LXG family.</text>
</comment>
<evidence type="ECO:0000313" key="4">
    <source>
        <dbReference type="EMBL" id="MBM7643056.1"/>
    </source>
</evidence>
<organism evidence="4 5">
    <name type="scientific">Streptococcus loxodontisalivarius</name>
    <dbReference type="NCBI Taxonomy" id="1349415"/>
    <lineage>
        <taxon>Bacteria</taxon>
        <taxon>Bacillati</taxon>
        <taxon>Bacillota</taxon>
        <taxon>Bacilli</taxon>
        <taxon>Lactobacillales</taxon>
        <taxon>Streptococcaceae</taxon>
        <taxon>Streptococcus</taxon>
    </lineage>
</organism>
<dbReference type="Pfam" id="PF04740">
    <property type="entry name" value="LXG"/>
    <property type="match status" value="1"/>
</dbReference>